<evidence type="ECO:0000256" key="6">
    <source>
        <dbReference type="PIRSR" id="PIRSR038994-1"/>
    </source>
</evidence>
<dbReference type="InterPro" id="IPR006680">
    <property type="entry name" value="Amidohydro-rel"/>
</dbReference>
<dbReference type="OrthoDB" id="9776488at2"/>
<evidence type="ECO:0000313" key="11">
    <source>
        <dbReference type="Proteomes" id="UP000286678"/>
    </source>
</evidence>
<feature type="binding site" evidence="7">
    <location>
        <position position="241"/>
    </location>
    <ligand>
        <name>substrate</name>
    </ligand>
</feature>
<dbReference type="NCBIfam" id="TIGR00221">
    <property type="entry name" value="nagA"/>
    <property type="match status" value="1"/>
</dbReference>
<feature type="binding site" evidence="8">
    <location>
        <position position="122"/>
    </location>
    <ligand>
        <name>Zn(2+)</name>
        <dbReference type="ChEBI" id="CHEBI:29105"/>
    </ligand>
</feature>
<evidence type="ECO:0000259" key="9">
    <source>
        <dbReference type="Pfam" id="PF01979"/>
    </source>
</evidence>
<reference evidence="11" key="1">
    <citation type="journal article" date="2018" name="Front. Microbiol.">
        <title>Genome-Based Analysis Reveals the Taxonomy and Diversity of the Family Idiomarinaceae.</title>
        <authorList>
            <person name="Liu Y."/>
            <person name="Lai Q."/>
            <person name="Shao Z."/>
        </authorList>
    </citation>
    <scope>NUCLEOTIDE SEQUENCE [LARGE SCALE GENOMIC DNA]</scope>
    <source>
        <strain evidence="11">SW15</strain>
    </source>
</reference>
<dbReference type="CDD" id="cd00854">
    <property type="entry name" value="NagA"/>
    <property type="match status" value="1"/>
</dbReference>
<evidence type="ECO:0000256" key="5">
    <source>
        <dbReference type="PIRNR" id="PIRNR038994"/>
    </source>
</evidence>
<dbReference type="SUPFAM" id="SSF51338">
    <property type="entry name" value="Composite domain of metallo-dependent hydrolases"/>
    <property type="match status" value="1"/>
</dbReference>
<dbReference type="SUPFAM" id="SSF51556">
    <property type="entry name" value="Metallo-dependent hydrolases"/>
    <property type="match status" value="1"/>
</dbReference>
<dbReference type="EMBL" id="PIPT01000007">
    <property type="protein sequence ID" value="RUO46832.1"/>
    <property type="molecule type" value="Genomic_DNA"/>
</dbReference>
<keyword evidence="2 8" id="KW-0479">Metal-binding</keyword>
<dbReference type="PANTHER" id="PTHR11113:SF14">
    <property type="entry name" value="N-ACETYLGLUCOSAMINE-6-PHOSPHATE DEACETYLASE"/>
    <property type="match status" value="1"/>
</dbReference>
<dbReference type="Proteomes" id="UP000286678">
    <property type="component" value="Unassembled WGS sequence"/>
</dbReference>
<evidence type="ECO:0000256" key="4">
    <source>
        <dbReference type="ARBA" id="ARBA00023277"/>
    </source>
</evidence>
<keyword evidence="3 5" id="KW-0378">Hydrolase</keyword>
<dbReference type="PANTHER" id="PTHR11113">
    <property type="entry name" value="N-ACETYLGLUCOSAMINE-6-PHOSPHATE DEACETYLASE"/>
    <property type="match status" value="1"/>
</dbReference>
<dbReference type="InterPro" id="IPR032466">
    <property type="entry name" value="Metal_Hydrolase"/>
</dbReference>
<evidence type="ECO:0000256" key="7">
    <source>
        <dbReference type="PIRSR" id="PIRSR038994-2"/>
    </source>
</evidence>
<feature type="binding site" evidence="8">
    <location>
        <position position="207"/>
    </location>
    <ligand>
        <name>Zn(2+)</name>
        <dbReference type="ChEBI" id="CHEBI:29105"/>
    </ligand>
</feature>
<protein>
    <recommendedName>
        <fullName evidence="5">N-acetylgalactosamine-6-phosphate deacetylase</fullName>
        <ecNumber evidence="5">3.5.1.25</ecNumber>
    </recommendedName>
    <alternativeName>
        <fullName evidence="5">N-acetylglucosamine-6-phosphate deacetylase</fullName>
    </alternativeName>
</protein>
<evidence type="ECO:0000256" key="1">
    <source>
        <dbReference type="ARBA" id="ARBA00010716"/>
    </source>
</evidence>
<evidence type="ECO:0000256" key="3">
    <source>
        <dbReference type="ARBA" id="ARBA00022801"/>
    </source>
</evidence>
<keyword evidence="11" id="KW-1185">Reference proteome</keyword>
<dbReference type="GO" id="GO:0008448">
    <property type="term" value="F:N-acetylglucosamine-6-phosphate deacetylase activity"/>
    <property type="evidence" value="ECO:0007669"/>
    <property type="project" value="UniProtKB-UniRule"/>
</dbReference>
<dbReference type="AlphaFoldDB" id="A0A432XDV8"/>
<evidence type="ECO:0000313" key="10">
    <source>
        <dbReference type="EMBL" id="RUO46832.1"/>
    </source>
</evidence>
<name>A0A432XDV8_9GAMM</name>
<dbReference type="GO" id="GO:0006046">
    <property type="term" value="P:N-acetylglucosamine catabolic process"/>
    <property type="evidence" value="ECO:0007669"/>
    <property type="project" value="TreeGrafter"/>
</dbReference>
<dbReference type="Gene3D" id="2.30.40.10">
    <property type="entry name" value="Urease, subunit C, domain 1"/>
    <property type="match status" value="1"/>
</dbReference>
<evidence type="ECO:0000256" key="2">
    <source>
        <dbReference type="ARBA" id="ARBA00022723"/>
    </source>
</evidence>
<dbReference type="InterPro" id="IPR011059">
    <property type="entry name" value="Metal-dep_hydrolase_composite"/>
</dbReference>
<proteinExistence type="inferred from homology"/>
<feature type="binding site" evidence="8">
    <location>
        <position position="186"/>
    </location>
    <ligand>
        <name>Zn(2+)</name>
        <dbReference type="ChEBI" id="CHEBI:29105"/>
    </ligand>
</feature>
<accession>A0A432XDV8</accession>
<feature type="domain" description="Amidohydrolase-related" evidence="9">
    <location>
        <begin position="45"/>
        <end position="356"/>
    </location>
</feature>
<feature type="active site" description="Proton donor/acceptor" evidence="6">
    <location>
        <position position="264"/>
    </location>
</feature>
<sequence>MFVCDYVLTPQGWLHNQQVILEHGRVKAIHDAPAQHDLPVYHGRLVPGFIDVQVNGGGGVLFNQERTPKALQQIMAAHLKYGTIGMMPTLITDSVEAMLDAAQAVKDAKQQGIPGILGVHFEGPWLSVKRKGVHSEKYIREPSDAELALLTDPELGLVMVTLAPETASTQVIKKLSDAGIKVFLGHSDANAEQVNEALDAGAIGFTHLFNAMSQLHSRAPGMVGVCLARDAYAGLIVDGYHVDPQACQIAFRAKGKQQMMLVTDAMALAATEATEVPFFDTKILRDGDKLTTPDGTLAGSCLTMLDAVKNTVNMCGVPLADAVEMAATTPAKMLGLEHEFGCIAAGHVANFMLLDEHLNIAQLWLHGEPTQQEG</sequence>
<feature type="binding site" evidence="7">
    <location>
        <position position="218"/>
    </location>
    <ligand>
        <name>substrate</name>
    </ligand>
</feature>
<dbReference type="GO" id="GO:0046872">
    <property type="term" value="F:metal ion binding"/>
    <property type="evidence" value="ECO:0007669"/>
    <property type="project" value="UniProtKB-KW"/>
</dbReference>
<comment type="similarity">
    <text evidence="1 5">Belongs to the metallo-dependent hydrolases superfamily. NagA family.</text>
</comment>
<gene>
    <name evidence="10" type="primary">nagA</name>
    <name evidence="10" type="ORF">CWE21_09505</name>
</gene>
<comment type="caution">
    <text evidence="10">The sequence shown here is derived from an EMBL/GenBank/DDBJ whole genome shotgun (WGS) entry which is preliminary data.</text>
</comment>
<dbReference type="RefSeq" id="WP_126834210.1">
    <property type="nucleotide sequence ID" value="NZ_PIPT01000007.1"/>
</dbReference>
<organism evidence="10 11">
    <name type="scientific">Pseudidiomarina aquimaris</name>
    <dbReference type="NCBI Taxonomy" id="641841"/>
    <lineage>
        <taxon>Bacteria</taxon>
        <taxon>Pseudomonadati</taxon>
        <taxon>Pseudomonadota</taxon>
        <taxon>Gammaproteobacteria</taxon>
        <taxon>Alteromonadales</taxon>
        <taxon>Idiomarinaceae</taxon>
        <taxon>Pseudidiomarina</taxon>
    </lineage>
</organism>
<dbReference type="FunFam" id="3.20.20.140:FF:000004">
    <property type="entry name" value="N-acetylglucosamine-6-phosphate deacetylase"/>
    <property type="match status" value="1"/>
</dbReference>
<feature type="binding site" evidence="7">
    <location>
        <begin position="297"/>
        <end position="299"/>
    </location>
    <ligand>
        <name>substrate</name>
    </ligand>
</feature>
<comment type="catalytic activity">
    <reaction evidence="5">
        <text>N-acetyl-D-glucosamine 6-phosphate + H2O = D-glucosamine 6-phosphate + acetate</text>
        <dbReference type="Rhea" id="RHEA:22936"/>
        <dbReference type="ChEBI" id="CHEBI:15377"/>
        <dbReference type="ChEBI" id="CHEBI:30089"/>
        <dbReference type="ChEBI" id="CHEBI:57513"/>
        <dbReference type="ChEBI" id="CHEBI:58725"/>
        <dbReference type="EC" id="3.5.1.25"/>
    </reaction>
</comment>
<evidence type="ECO:0000256" key="8">
    <source>
        <dbReference type="PIRSR" id="PIRSR038994-3"/>
    </source>
</evidence>
<dbReference type="InterPro" id="IPR003764">
    <property type="entry name" value="GlcNAc_6-P_deAcase"/>
</dbReference>
<dbReference type="Pfam" id="PF01979">
    <property type="entry name" value="Amidohydro_1"/>
    <property type="match status" value="1"/>
</dbReference>
<dbReference type="Gene3D" id="3.20.20.140">
    <property type="entry name" value="Metal-dependent hydrolases"/>
    <property type="match status" value="1"/>
</dbReference>
<feature type="binding site" evidence="7">
    <location>
        <begin position="210"/>
        <end position="211"/>
    </location>
    <ligand>
        <name>substrate</name>
    </ligand>
</feature>
<keyword evidence="4 5" id="KW-0119">Carbohydrate metabolism</keyword>
<feature type="binding site" evidence="7">
    <location>
        <position position="133"/>
    </location>
    <ligand>
        <name>substrate</name>
    </ligand>
</feature>
<dbReference type="PIRSF" id="PIRSF038994">
    <property type="entry name" value="NagA"/>
    <property type="match status" value="1"/>
</dbReference>
<dbReference type="EC" id="3.5.1.25" evidence="5"/>
<comment type="cofactor">
    <cofactor evidence="8">
        <name>a divalent metal cation</name>
        <dbReference type="ChEBI" id="CHEBI:60240"/>
    </cofactor>
    <text evidence="8">Binds 1 divalent metal cation per subunit.</text>
</comment>